<dbReference type="EMBL" id="VFOW01000001">
    <property type="protein sequence ID" value="TQL78791.1"/>
    <property type="molecule type" value="Genomic_DNA"/>
</dbReference>
<feature type="domain" description="Thiopeptide-type bacteriocin biosynthesis" evidence="1">
    <location>
        <begin position="35"/>
        <end position="358"/>
    </location>
</feature>
<keyword evidence="3" id="KW-1185">Reference proteome</keyword>
<evidence type="ECO:0000313" key="2">
    <source>
        <dbReference type="EMBL" id="TQL78791.1"/>
    </source>
</evidence>
<dbReference type="NCBIfam" id="TIGR03891">
    <property type="entry name" value="thiopep_ocin"/>
    <property type="match status" value="2"/>
</dbReference>
<name>A0A543B1U1_9ACTN</name>
<comment type="caution">
    <text evidence="2">The sequence shown here is derived from an EMBL/GenBank/DDBJ whole genome shotgun (WGS) entry which is preliminary data.</text>
</comment>
<dbReference type="Pfam" id="PF14028">
    <property type="entry name" value="Lant_dehydr_C"/>
    <property type="match status" value="1"/>
</dbReference>
<proteinExistence type="predicted"/>
<dbReference type="InterPro" id="IPR023809">
    <property type="entry name" value="Thiopep_bacteriocin_synth_dom"/>
</dbReference>
<dbReference type="Proteomes" id="UP000317043">
    <property type="component" value="Unassembled WGS sequence"/>
</dbReference>
<accession>A0A543B1U1</accession>
<sequence length="384" mass="43273">MTDTKVAGDAGQAVTPVAVEAELPVVTDPDAPGEWFAVHVFYTSNNHPLLVDAIGPLIEDLREEGLLDRWFFIRYWMEGPHLRIRLKPKRAGDTQLVAKRLFDALDEFLADRPALYEVDESEMAGLFKQMFLGEYTEAQWDELYGETGMRMRPNNSYVVMLYEPEISRYGGPYGIEVAERHFEKSSDMVVRLVESTNVHVRSVLFGLAIQLMTVMLGTFQKDRDETIRFLSTYRSYWERAGDGDIEERHKAYLEAYGKMSGDLHDQLDIAYKRAVDQDVDSLSGFVREWAEHCVELREELVGLAEQGRLEFPIAGAAESGPVDLDTALFALLSGYIHMTNNRLGVSIIDECYLSFLLELTLTGGELLDLEANLGAMFGGTGADR</sequence>
<dbReference type="RefSeq" id="WP_142043611.1">
    <property type="nucleotide sequence ID" value="NZ_JBHTGS010000003.1"/>
</dbReference>
<dbReference type="OrthoDB" id="3607295at2"/>
<gene>
    <name evidence="2" type="ORF">FB566_4385</name>
</gene>
<dbReference type="AlphaFoldDB" id="A0A543B1U1"/>
<organism evidence="2 3">
    <name type="scientific">Stackebrandtia endophytica</name>
    <dbReference type="NCBI Taxonomy" id="1496996"/>
    <lineage>
        <taxon>Bacteria</taxon>
        <taxon>Bacillati</taxon>
        <taxon>Actinomycetota</taxon>
        <taxon>Actinomycetes</taxon>
        <taxon>Glycomycetales</taxon>
        <taxon>Glycomycetaceae</taxon>
        <taxon>Stackebrandtia</taxon>
    </lineage>
</organism>
<evidence type="ECO:0000313" key="3">
    <source>
        <dbReference type="Proteomes" id="UP000317043"/>
    </source>
</evidence>
<evidence type="ECO:0000259" key="1">
    <source>
        <dbReference type="Pfam" id="PF14028"/>
    </source>
</evidence>
<protein>
    <submittedName>
        <fullName evidence="2">Thiopeptide-type bacteriocin biosynthesis protein</fullName>
    </submittedName>
</protein>
<reference evidence="2 3" key="1">
    <citation type="submission" date="2019-06" db="EMBL/GenBank/DDBJ databases">
        <title>Sequencing the genomes of 1000 actinobacteria strains.</title>
        <authorList>
            <person name="Klenk H.-P."/>
        </authorList>
    </citation>
    <scope>NUCLEOTIDE SEQUENCE [LARGE SCALE GENOMIC DNA]</scope>
    <source>
        <strain evidence="2 3">DSM 45928</strain>
    </source>
</reference>
<dbReference type="InParanoid" id="A0A543B1U1"/>